<dbReference type="EMBL" id="GL882896">
    <property type="protein sequence ID" value="EGF76453.1"/>
    <property type="molecule type" value="Genomic_DNA"/>
</dbReference>
<gene>
    <name evidence="1" type="ORF">BATDEDRAFT_92647</name>
</gene>
<evidence type="ECO:0000313" key="1">
    <source>
        <dbReference type="EMBL" id="EGF76453.1"/>
    </source>
</evidence>
<evidence type="ECO:0000313" key="2">
    <source>
        <dbReference type="Proteomes" id="UP000007241"/>
    </source>
</evidence>
<keyword evidence="2" id="KW-1185">Reference proteome</keyword>
<name>F4PDT9_BATDJ</name>
<dbReference type="Proteomes" id="UP000007241">
    <property type="component" value="Unassembled WGS sequence"/>
</dbReference>
<protein>
    <submittedName>
        <fullName evidence="1">Uncharacterized protein</fullName>
    </submittedName>
</protein>
<dbReference type="RefSeq" id="XP_006682876.1">
    <property type="nucleotide sequence ID" value="XM_006682813.1"/>
</dbReference>
<proteinExistence type="predicted"/>
<dbReference type="GeneID" id="18244704"/>
<accession>F4PDT9</accession>
<sequence>MSTAVDIGKLEELTVAPLTADRVAAVSVWIDIDAKCASLALALLLLKLVLSCTNNLAPLSFS</sequence>
<dbReference type="InParanoid" id="F4PDT9"/>
<organism evidence="1 2">
    <name type="scientific">Batrachochytrium dendrobatidis (strain JAM81 / FGSC 10211)</name>
    <name type="common">Frog chytrid fungus</name>
    <dbReference type="NCBI Taxonomy" id="684364"/>
    <lineage>
        <taxon>Eukaryota</taxon>
        <taxon>Fungi</taxon>
        <taxon>Fungi incertae sedis</taxon>
        <taxon>Chytridiomycota</taxon>
        <taxon>Chytridiomycota incertae sedis</taxon>
        <taxon>Chytridiomycetes</taxon>
        <taxon>Rhizophydiales</taxon>
        <taxon>Rhizophydiales incertae sedis</taxon>
        <taxon>Batrachochytrium</taxon>
    </lineage>
</organism>
<dbReference type="HOGENOM" id="CLU_2903829_0_0_1"/>
<dbReference type="AlphaFoldDB" id="F4PDT9"/>
<reference evidence="1 2" key="1">
    <citation type="submission" date="2009-12" db="EMBL/GenBank/DDBJ databases">
        <title>The draft genome of Batrachochytrium dendrobatidis.</title>
        <authorList>
            <consortium name="US DOE Joint Genome Institute (JGI-PGF)"/>
            <person name="Kuo A."/>
            <person name="Salamov A."/>
            <person name="Schmutz J."/>
            <person name="Lucas S."/>
            <person name="Pitluck S."/>
            <person name="Rosenblum E."/>
            <person name="Stajich J."/>
            <person name="Eisen M."/>
            <person name="Grigoriev I.V."/>
        </authorList>
    </citation>
    <scope>NUCLEOTIDE SEQUENCE [LARGE SCALE GENOMIC DNA]</scope>
    <source>
        <strain evidence="2">JAM81 / FGSC 10211</strain>
    </source>
</reference>